<name>A0A1G5KT93_9FIRM</name>
<feature type="transmembrane region" description="Helical" evidence="8">
    <location>
        <begin position="55"/>
        <end position="75"/>
    </location>
</feature>
<evidence type="ECO:0000256" key="8">
    <source>
        <dbReference type="SAM" id="Phobius"/>
    </source>
</evidence>
<dbReference type="OrthoDB" id="2854767at2"/>
<feature type="transmembrane region" description="Helical" evidence="8">
    <location>
        <begin position="87"/>
        <end position="105"/>
    </location>
</feature>
<keyword evidence="6 8" id="KW-1133">Transmembrane helix</keyword>
<sequence>MNKAFTIDYYINKVLDFFKGYMDIDKKQNAVLSYAIRLVINSIIAYSMALIPALIFGNFNNVLIITLTFAALRVFSGGAHNSSILNCSINGAIISNILGFLPKYLVLNKSIMFSIIIFTFLFSLWAIGKYAPADTPSKPITTKAKRQVLRRNSFVVVCIWCFISIVWFIKASHVTTYIYASTLGILWQSFTVTTSGYKLYSVADKALLYFRREEI</sequence>
<evidence type="ECO:0000313" key="9">
    <source>
        <dbReference type="EMBL" id="SCZ03320.1"/>
    </source>
</evidence>
<evidence type="ECO:0000256" key="6">
    <source>
        <dbReference type="ARBA" id="ARBA00022989"/>
    </source>
</evidence>
<dbReference type="GO" id="GO:0009372">
    <property type="term" value="P:quorum sensing"/>
    <property type="evidence" value="ECO:0007669"/>
    <property type="project" value="UniProtKB-KW"/>
</dbReference>
<feature type="transmembrane region" description="Helical" evidence="8">
    <location>
        <begin position="111"/>
        <end position="131"/>
    </location>
</feature>
<feature type="transmembrane region" description="Helical" evidence="8">
    <location>
        <begin position="177"/>
        <end position="200"/>
    </location>
</feature>
<feature type="transmembrane region" description="Helical" evidence="8">
    <location>
        <begin position="152"/>
        <end position="171"/>
    </location>
</feature>
<dbReference type="RefSeq" id="WP_091546627.1">
    <property type="nucleotide sequence ID" value="NZ_FMUS01000030.1"/>
</dbReference>
<dbReference type="SMART" id="SM00793">
    <property type="entry name" value="AgrB"/>
    <property type="match status" value="1"/>
</dbReference>
<evidence type="ECO:0000256" key="5">
    <source>
        <dbReference type="ARBA" id="ARBA00022801"/>
    </source>
</evidence>
<keyword evidence="4 8" id="KW-0812">Transmembrane</keyword>
<keyword evidence="3" id="KW-0645">Protease</keyword>
<organism evidence="9 10">
    <name type="scientific">Alkaliphilus peptidifermentans DSM 18978</name>
    <dbReference type="NCBI Taxonomy" id="1120976"/>
    <lineage>
        <taxon>Bacteria</taxon>
        <taxon>Bacillati</taxon>
        <taxon>Bacillota</taxon>
        <taxon>Clostridia</taxon>
        <taxon>Peptostreptococcales</taxon>
        <taxon>Natronincolaceae</taxon>
        <taxon>Alkaliphilus</taxon>
    </lineage>
</organism>
<dbReference type="AlphaFoldDB" id="A0A1G5KT93"/>
<accession>A0A1G5KT93</accession>
<dbReference type="Proteomes" id="UP000198636">
    <property type="component" value="Unassembled WGS sequence"/>
</dbReference>
<evidence type="ECO:0000256" key="3">
    <source>
        <dbReference type="ARBA" id="ARBA00022670"/>
    </source>
</evidence>
<gene>
    <name evidence="9" type="ORF">SAMN03080606_03727</name>
</gene>
<dbReference type="InterPro" id="IPR006741">
    <property type="entry name" value="AgrB"/>
</dbReference>
<evidence type="ECO:0000313" key="10">
    <source>
        <dbReference type="Proteomes" id="UP000198636"/>
    </source>
</evidence>
<dbReference type="GO" id="GO:0006508">
    <property type="term" value="P:proteolysis"/>
    <property type="evidence" value="ECO:0007669"/>
    <property type="project" value="UniProtKB-KW"/>
</dbReference>
<keyword evidence="5" id="KW-0378">Hydrolase</keyword>
<dbReference type="EMBL" id="FMUS01000030">
    <property type="protein sequence ID" value="SCZ03320.1"/>
    <property type="molecule type" value="Genomic_DNA"/>
</dbReference>
<dbReference type="Pfam" id="PF04647">
    <property type="entry name" value="AgrB"/>
    <property type="match status" value="1"/>
</dbReference>
<protein>
    <submittedName>
        <fullName evidence="9">Accessory gene regulator B</fullName>
    </submittedName>
</protein>
<dbReference type="STRING" id="1120976.SAMN03080606_03727"/>
<evidence type="ECO:0000256" key="4">
    <source>
        <dbReference type="ARBA" id="ARBA00022692"/>
    </source>
</evidence>
<reference evidence="9 10" key="1">
    <citation type="submission" date="2016-10" db="EMBL/GenBank/DDBJ databases">
        <authorList>
            <person name="de Groot N.N."/>
        </authorList>
    </citation>
    <scope>NUCLEOTIDE SEQUENCE [LARGE SCALE GENOMIC DNA]</scope>
    <source>
        <strain evidence="9 10">DSM 18978</strain>
    </source>
</reference>
<keyword evidence="2" id="KW-0673">Quorum sensing</keyword>
<evidence type="ECO:0000256" key="2">
    <source>
        <dbReference type="ARBA" id="ARBA00022654"/>
    </source>
</evidence>
<keyword evidence="1" id="KW-1003">Cell membrane</keyword>
<dbReference type="GO" id="GO:0008233">
    <property type="term" value="F:peptidase activity"/>
    <property type="evidence" value="ECO:0007669"/>
    <property type="project" value="UniProtKB-KW"/>
</dbReference>
<feature type="transmembrane region" description="Helical" evidence="8">
    <location>
        <begin position="31"/>
        <end position="49"/>
    </location>
</feature>
<evidence type="ECO:0000256" key="7">
    <source>
        <dbReference type="ARBA" id="ARBA00023136"/>
    </source>
</evidence>
<dbReference type="GO" id="GO:0016020">
    <property type="term" value="C:membrane"/>
    <property type="evidence" value="ECO:0007669"/>
    <property type="project" value="InterPro"/>
</dbReference>
<proteinExistence type="predicted"/>
<evidence type="ECO:0000256" key="1">
    <source>
        <dbReference type="ARBA" id="ARBA00022475"/>
    </source>
</evidence>
<keyword evidence="10" id="KW-1185">Reference proteome</keyword>
<keyword evidence="7 8" id="KW-0472">Membrane</keyword>